<keyword evidence="2 4" id="KW-0274">FAD</keyword>
<reference evidence="7 8" key="1">
    <citation type="submission" date="2019-07" db="EMBL/GenBank/DDBJ databases">
        <title>Whole genome shotgun sequence of Reyranella soli NBRC 108950.</title>
        <authorList>
            <person name="Hosoyama A."/>
            <person name="Uohara A."/>
            <person name="Ohji S."/>
            <person name="Ichikawa N."/>
        </authorList>
    </citation>
    <scope>NUCLEOTIDE SEQUENCE [LARGE SCALE GENOMIC DNA]</scope>
    <source>
        <strain evidence="7 8">NBRC 108950</strain>
    </source>
</reference>
<dbReference type="Gene3D" id="1.20.140.10">
    <property type="entry name" value="Butyryl-CoA Dehydrogenase, subunit A, domain 3"/>
    <property type="match status" value="1"/>
</dbReference>
<dbReference type="GO" id="GO:0016627">
    <property type="term" value="F:oxidoreductase activity, acting on the CH-CH group of donors"/>
    <property type="evidence" value="ECO:0007669"/>
    <property type="project" value="InterPro"/>
</dbReference>
<evidence type="ECO:0000313" key="8">
    <source>
        <dbReference type="Proteomes" id="UP000321058"/>
    </source>
</evidence>
<sequence length="485" mass="52731">MPIKTGKQYIDSLRDGRRLFIDGKVVTDVTDYPPLQGVIGTIAGLHDDQHDPALHHLLACKSPTTGEAVSTTYLEARTREEFSALAGCFHLRAKRTFGLMGRLTDFMSAFLVDQAVALRALGKNEAAARAQGMVELCRENDFQVTHALIDPQSDRSTLDAPSQAVQVVERTAEGVVVSGCRMLSTLAPVSNECYVGPYYPRKPGEDKFVLAFVVPMNAPGLSILCRESFHHGQSTFDRPLSSRFDEGDAILMFDRVLVPDERMIIDGDLEAYNGMLASRPGYTPIQATIRSTMKLRFLAGMATAIARANGRDKLPRFQAAIGELIALVSVAEGIRAGAVEEGLRRAEAFARGETRIEGDGLTGPKTVGVAGGAAINFFFPYANTKAADVLRIAAGSGVLAMSGADYANPAIGPLMDQWLIGPNIDAKRRLELMKLAWDMTGSEFGSRAGLYERLYSGDPEINAQRWFRSGITKECESLVHELLKV</sequence>
<organism evidence="7 8">
    <name type="scientific">Reyranella soli</name>
    <dbReference type="NCBI Taxonomy" id="1230389"/>
    <lineage>
        <taxon>Bacteria</taxon>
        <taxon>Pseudomonadati</taxon>
        <taxon>Pseudomonadota</taxon>
        <taxon>Alphaproteobacteria</taxon>
        <taxon>Hyphomicrobiales</taxon>
        <taxon>Reyranellaceae</taxon>
        <taxon>Reyranella</taxon>
    </lineage>
</organism>
<feature type="binding site" evidence="4">
    <location>
        <begin position="146"/>
        <end position="148"/>
    </location>
    <ligand>
        <name>FAD</name>
        <dbReference type="ChEBI" id="CHEBI:57692"/>
    </ligand>
</feature>
<dbReference type="SUPFAM" id="SSF47203">
    <property type="entry name" value="Acyl-CoA dehydrogenase C-terminal domain-like"/>
    <property type="match status" value="1"/>
</dbReference>
<evidence type="ECO:0000256" key="3">
    <source>
        <dbReference type="ARBA" id="ARBA00023002"/>
    </source>
</evidence>
<dbReference type="PANTHER" id="PTHR36117:SF3">
    <property type="entry name" value="4-HYDROXYPHENYLACETATE 3-MONOOXYGENASE-RELATED"/>
    <property type="match status" value="1"/>
</dbReference>
<keyword evidence="1" id="KW-0285">Flavoprotein</keyword>
<evidence type="ECO:0000256" key="2">
    <source>
        <dbReference type="ARBA" id="ARBA00022827"/>
    </source>
</evidence>
<proteinExistence type="predicted"/>
<keyword evidence="7" id="KW-0503">Monooxygenase</keyword>
<dbReference type="InterPro" id="IPR024674">
    <property type="entry name" value="HpaB/PvcC/4-BUDH_N"/>
</dbReference>
<dbReference type="InterPro" id="IPR004925">
    <property type="entry name" value="HpaB/PvcC/4-BUDH"/>
</dbReference>
<dbReference type="Pfam" id="PF11794">
    <property type="entry name" value="HpaB_N"/>
    <property type="match status" value="1"/>
</dbReference>
<dbReference type="RefSeq" id="WP_170302991.1">
    <property type="nucleotide sequence ID" value="NZ_BKAJ01000033.1"/>
</dbReference>
<keyword evidence="3" id="KW-0560">Oxidoreductase</keyword>
<evidence type="ECO:0000256" key="4">
    <source>
        <dbReference type="PIRSR" id="PIRSR000331-2"/>
    </source>
</evidence>
<protein>
    <submittedName>
        <fullName evidence="7">4-hydroxyphenylacetate 3-monooxygenase oxygenase component</fullName>
    </submittedName>
</protein>
<dbReference type="Gene3D" id="2.40.110.10">
    <property type="entry name" value="Butyryl-CoA Dehydrogenase, subunit A, domain 2"/>
    <property type="match status" value="1"/>
</dbReference>
<dbReference type="Proteomes" id="UP000321058">
    <property type="component" value="Unassembled WGS sequence"/>
</dbReference>
<feature type="domain" description="HpaB/PvcC/4-BUDH C-terminal" evidence="5">
    <location>
        <begin position="284"/>
        <end position="483"/>
    </location>
</feature>
<dbReference type="PANTHER" id="PTHR36117">
    <property type="entry name" value="4-HYDROXYPHENYLACETATE 3-MONOOXYGENASE-RELATED"/>
    <property type="match status" value="1"/>
</dbReference>
<keyword evidence="8" id="KW-1185">Reference proteome</keyword>
<evidence type="ECO:0000313" key="7">
    <source>
        <dbReference type="EMBL" id="GEP55097.1"/>
    </source>
</evidence>
<dbReference type="InterPro" id="IPR046373">
    <property type="entry name" value="Acyl-CoA_Oxase/DH_mid-dom_sf"/>
</dbReference>
<feature type="domain" description="HpaB/PvcC/4-BUDH N-terminal" evidence="6">
    <location>
        <begin position="5"/>
        <end position="264"/>
    </location>
</feature>
<evidence type="ECO:0000259" key="6">
    <source>
        <dbReference type="Pfam" id="PF11794"/>
    </source>
</evidence>
<evidence type="ECO:0000256" key="1">
    <source>
        <dbReference type="ARBA" id="ARBA00022630"/>
    </source>
</evidence>
<dbReference type="SUPFAM" id="SSF56645">
    <property type="entry name" value="Acyl-CoA dehydrogenase NM domain-like"/>
    <property type="match status" value="1"/>
</dbReference>
<accession>A0A512N7Y5</accession>
<dbReference type="InterPro" id="IPR009100">
    <property type="entry name" value="AcylCoA_DH/oxidase_NM_dom_sf"/>
</dbReference>
<feature type="binding site" evidence="4">
    <location>
        <begin position="152"/>
        <end position="155"/>
    </location>
    <ligand>
        <name>FAD</name>
        <dbReference type="ChEBI" id="CHEBI:57692"/>
    </ligand>
</feature>
<dbReference type="Pfam" id="PF03241">
    <property type="entry name" value="HpaB"/>
    <property type="match status" value="1"/>
</dbReference>
<gene>
    <name evidence="7" type="ORF">RSO01_22630</name>
</gene>
<dbReference type="Gene3D" id="1.10.3140.10">
    <property type="entry name" value="4-hydroxybutyryl-coa dehydratase, domain 1"/>
    <property type="match status" value="1"/>
</dbReference>
<dbReference type="AlphaFoldDB" id="A0A512N7Y5"/>
<comment type="caution">
    <text evidence="7">The sequence shown here is derived from an EMBL/GenBank/DDBJ whole genome shotgun (WGS) entry which is preliminary data.</text>
</comment>
<name>A0A512N7Y5_9HYPH</name>
<dbReference type="GO" id="GO:0004497">
    <property type="term" value="F:monooxygenase activity"/>
    <property type="evidence" value="ECO:0007669"/>
    <property type="project" value="UniProtKB-KW"/>
</dbReference>
<feature type="binding site" evidence="4">
    <location>
        <position position="185"/>
    </location>
    <ligand>
        <name>FAD</name>
        <dbReference type="ChEBI" id="CHEBI:57692"/>
    </ligand>
</feature>
<dbReference type="InterPro" id="IPR036250">
    <property type="entry name" value="AcylCo_DH-like_C"/>
</dbReference>
<dbReference type="EMBL" id="BKAJ01000033">
    <property type="protein sequence ID" value="GEP55097.1"/>
    <property type="molecule type" value="Genomic_DNA"/>
</dbReference>
<evidence type="ECO:0000259" key="5">
    <source>
        <dbReference type="Pfam" id="PF03241"/>
    </source>
</evidence>
<dbReference type="PIRSF" id="PIRSF000331">
    <property type="entry name" value="HpaA_HpaB"/>
    <property type="match status" value="1"/>
</dbReference>
<dbReference type="InterPro" id="IPR024719">
    <property type="entry name" value="HpaB/PvcC/4-BUDH_C"/>
</dbReference>